<dbReference type="SUPFAM" id="SSF53822">
    <property type="entry name" value="Periplasmic binding protein-like I"/>
    <property type="match status" value="1"/>
</dbReference>
<evidence type="ECO:0000256" key="9">
    <source>
        <dbReference type="ARBA" id="ARBA00023136"/>
    </source>
</evidence>
<dbReference type="Pfam" id="PF00060">
    <property type="entry name" value="Lig_chan"/>
    <property type="match status" value="1"/>
</dbReference>
<feature type="signal peptide" evidence="18">
    <location>
        <begin position="1"/>
        <end position="28"/>
    </location>
</feature>
<evidence type="ECO:0000256" key="10">
    <source>
        <dbReference type="ARBA" id="ARBA00023170"/>
    </source>
</evidence>
<dbReference type="InterPro" id="IPR019594">
    <property type="entry name" value="Glu/Gly-bd"/>
</dbReference>
<comment type="similarity">
    <text evidence="2 15">Belongs to the glutamate-gated ion channel (TC 1.A.10.1) family.</text>
</comment>
<dbReference type="Gene3D" id="3.40.50.2300">
    <property type="match status" value="2"/>
</dbReference>
<evidence type="ECO:0000259" key="19">
    <source>
        <dbReference type="SMART" id="SM00079"/>
    </source>
</evidence>
<keyword evidence="8 15" id="KW-0406">Ion transport</keyword>
<comment type="subcellular location">
    <subcellularLocation>
        <location evidence="1">Membrane</location>
        <topology evidence="1">Multi-pass membrane protein</topology>
    </subcellularLocation>
</comment>
<feature type="transmembrane region" description="Helical" evidence="17">
    <location>
        <begin position="622"/>
        <end position="640"/>
    </location>
</feature>
<evidence type="ECO:0000256" key="5">
    <source>
        <dbReference type="ARBA" id="ARBA00022692"/>
    </source>
</evidence>
<evidence type="ECO:0000256" key="16">
    <source>
        <dbReference type="PIRSR" id="PIRSR037090-50"/>
    </source>
</evidence>
<keyword evidence="16" id="KW-1015">Disulfide bond</keyword>
<keyword evidence="10 15" id="KW-0675">Receptor</keyword>
<feature type="transmembrane region" description="Helical" evidence="17">
    <location>
        <begin position="592"/>
        <end position="610"/>
    </location>
</feature>
<comment type="subunit">
    <text evidence="3">May form heteromers.</text>
</comment>
<proteinExistence type="inferred from homology"/>
<accession>A0A822Y7S0</accession>
<dbReference type="SUPFAM" id="SSF53850">
    <property type="entry name" value="Periplasmic binding protein-like II"/>
    <property type="match status" value="1"/>
</dbReference>
<evidence type="ECO:0000256" key="3">
    <source>
        <dbReference type="ARBA" id="ARBA00011095"/>
    </source>
</evidence>
<sequence>MLNPPAQAQAQLLSLLFCICCLSTLVTARYGDSESKASIPIGVILDLNSTVGEMAETCIRMALSDFYAAHTDYRTRLVLHTRDSNEDVVAAASAALDLLKNDNVQAIIGPQKSAQARFVIDLGDKAQVPIISFSATSPSLSPIQNHFFVRTTQDDSSQVKAIKSIFQNYGWKEVVPIYEDTDYGNGVIPYLIDAFQEIEVRVPYRSVIPLYANDDQILEELNLLMTMQTRVFVVHMTASLGSRFFAKVKQAEMMSEGFVWMTTDGLSSLLDPMDPTVIDSMQGVLGLKPYIPKSKNLHDFKIRWEKEFSLNKPNRKIGELSLFGLWAYDTVWALAMATERVGAMNTSFIKTESSEHSTDLATLGYSQMGPKLLQKILATRFRGLGGKFNLVKGKLQPSTFQIFNVIGKGERVIGYWSVEKGLHRDLKGKSKSNSVNNLSTPIWPGDSTITPKGWVIPTKGKRLKIGVPVKDGFSEFVKVTNDTTTNAKSFDGFSIDVFRTIINRLPFAVPCDLFPYMKPNGQSIGSYDELLYQVYLKKYDAVVGDTTIVANRSLYVDFTLPYSESGVSMVVPIRDETSQNAWIFLKPLSWELWLMTGAAFIFTGFVVWILEHRINSDFRGPPTQQVGIIFWFSFSTLVFAHREKIVNNLSRFVLIIWVFVVLILAQSYTASLTSMLTVQQLKPTLTDINELRKNGFYVGYQKDSFVKGLLIKRLNLDEDKLRAYSTPEEYHEALSKGTQNGGVAAIIDEIPYIKLFLAKYCSKYIMVGPTYKTDGFGFAFPAGSPLVPYISRAILNLTEGDEMETIERKWFQYQTKCQDQSTEVSSNSASLSLRSFWGLFLITGLASICFTYTIPSWISL</sequence>
<dbReference type="CDD" id="cd19990">
    <property type="entry name" value="PBP1_GABAb_receptor_plant"/>
    <property type="match status" value="1"/>
</dbReference>
<evidence type="ECO:0000256" key="1">
    <source>
        <dbReference type="ARBA" id="ARBA00004141"/>
    </source>
</evidence>
<dbReference type="InterPro" id="IPR044440">
    <property type="entry name" value="GABAb_receptor_plant_PBP1"/>
</dbReference>
<feature type="disulfide bond" evidence="16">
    <location>
        <begin position="761"/>
        <end position="817"/>
    </location>
</feature>
<dbReference type="PIRSF" id="PIRSF037090">
    <property type="entry name" value="Iontro_Glu-like_rcpt_pln"/>
    <property type="match status" value="1"/>
</dbReference>
<dbReference type="GO" id="GO:0015276">
    <property type="term" value="F:ligand-gated monoatomic ion channel activity"/>
    <property type="evidence" value="ECO:0007669"/>
    <property type="project" value="InterPro"/>
</dbReference>
<keyword evidence="13 15" id="KW-0407">Ion channel</keyword>
<dbReference type="Proteomes" id="UP000607653">
    <property type="component" value="Unassembled WGS sequence"/>
</dbReference>
<evidence type="ECO:0000313" key="20">
    <source>
        <dbReference type="EMBL" id="DAD27621.1"/>
    </source>
</evidence>
<organism evidence="20 21">
    <name type="scientific">Nelumbo nucifera</name>
    <name type="common">Sacred lotus</name>
    <dbReference type="NCBI Taxonomy" id="4432"/>
    <lineage>
        <taxon>Eukaryota</taxon>
        <taxon>Viridiplantae</taxon>
        <taxon>Streptophyta</taxon>
        <taxon>Embryophyta</taxon>
        <taxon>Tracheophyta</taxon>
        <taxon>Spermatophyta</taxon>
        <taxon>Magnoliopsida</taxon>
        <taxon>Proteales</taxon>
        <taxon>Nelumbonaceae</taxon>
        <taxon>Nelumbo</taxon>
    </lineage>
</organism>
<dbReference type="InterPro" id="IPR028082">
    <property type="entry name" value="Peripla_BP_I"/>
</dbReference>
<dbReference type="PANTHER" id="PTHR34836">
    <property type="entry name" value="OS06G0188250 PROTEIN"/>
    <property type="match status" value="1"/>
</dbReference>
<evidence type="ECO:0000256" key="12">
    <source>
        <dbReference type="ARBA" id="ARBA00023286"/>
    </source>
</evidence>
<feature type="domain" description="Ionotropic glutamate receptor C-terminal" evidence="19">
    <location>
        <begin position="462"/>
        <end position="813"/>
    </location>
</feature>
<protein>
    <recommendedName>
        <fullName evidence="15">Glutamate receptor</fullName>
    </recommendedName>
</protein>
<evidence type="ECO:0000256" key="17">
    <source>
        <dbReference type="SAM" id="Phobius"/>
    </source>
</evidence>
<dbReference type="Gene3D" id="3.40.190.10">
    <property type="entry name" value="Periplasmic binding protein-like II"/>
    <property type="match status" value="2"/>
</dbReference>
<evidence type="ECO:0000256" key="14">
    <source>
        <dbReference type="ARBA" id="ARBA00049638"/>
    </source>
</evidence>
<keyword evidence="11" id="KW-0325">Glycoprotein</keyword>
<dbReference type="FunFam" id="3.40.190.10:FF:000103">
    <property type="entry name" value="Glutamate receptor"/>
    <property type="match status" value="1"/>
</dbReference>
<dbReference type="AlphaFoldDB" id="A0A822Y7S0"/>
<dbReference type="PANTHER" id="PTHR34836:SF7">
    <property type="entry name" value="RECEPTOR LIGAND BINDING REGION DOMAIN-CONTAINING PROTEIN"/>
    <property type="match status" value="1"/>
</dbReference>
<gene>
    <name evidence="20" type="ORF">HUJ06_029089</name>
</gene>
<keyword evidence="7 17" id="KW-1133">Transmembrane helix</keyword>
<feature type="transmembrane region" description="Helical" evidence="17">
    <location>
        <begin position="652"/>
        <end position="672"/>
    </location>
</feature>
<name>A0A822Y7S0_NELNU</name>
<comment type="caution">
    <text evidence="20">The sequence shown here is derived from an EMBL/GenBank/DDBJ whole genome shotgun (WGS) entry which is preliminary data.</text>
</comment>
<evidence type="ECO:0000256" key="18">
    <source>
        <dbReference type="SAM" id="SignalP"/>
    </source>
</evidence>
<keyword evidence="21" id="KW-1185">Reference proteome</keyword>
<dbReference type="Pfam" id="PF01094">
    <property type="entry name" value="ANF_receptor"/>
    <property type="match status" value="1"/>
</dbReference>
<dbReference type="EMBL" id="DUZY01000002">
    <property type="protein sequence ID" value="DAD27621.1"/>
    <property type="molecule type" value="Genomic_DNA"/>
</dbReference>
<dbReference type="GO" id="GO:0016020">
    <property type="term" value="C:membrane"/>
    <property type="evidence" value="ECO:0007669"/>
    <property type="project" value="UniProtKB-SubCell"/>
</dbReference>
<evidence type="ECO:0000256" key="13">
    <source>
        <dbReference type="ARBA" id="ARBA00023303"/>
    </source>
</evidence>
<feature type="transmembrane region" description="Helical" evidence="17">
    <location>
        <begin position="836"/>
        <end position="858"/>
    </location>
</feature>
<dbReference type="Pfam" id="PF10613">
    <property type="entry name" value="Lig_chan-Glu_bd"/>
    <property type="match status" value="1"/>
</dbReference>
<dbReference type="FunFam" id="3.40.50.2300:FF:000310">
    <property type="entry name" value="Glutamate receptor"/>
    <property type="match status" value="1"/>
</dbReference>
<dbReference type="InterPro" id="IPR015683">
    <property type="entry name" value="Ionotropic_Glu_rcpt"/>
</dbReference>
<feature type="chain" id="PRO_5032982410" description="Glutamate receptor" evidence="18">
    <location>
        <begin position="29"/>
        <end position="860"/>
    </location>
</feature>
<dbReference type="Gene3D" id="1.10.287.70">
    <property type="match status" value="1"/>
</dbReference>
<dbReference type="CDD" id="cd13686">
    <property type="entry name" value="GluR_Plant"/>
    <property type="match status" value="1"/>
</dbReference>
<dbReference type="FunFam" id="1.10.287.70:FF:000037">
    <property type="entry name" value="Glutamate receptor"/>
    <property type="match status" value="1"/>
</dbReference>
<keyword evidence="12 15" id="KW-1071">Ligand-gated ion channel</keyword>
<dbReference type="FunFam" id="3.40.50.2300:FF:000169">
    <property type="entry name" value="Glutamate receptor"/>
    <property type="match status" value="1"/>
</dbReference>
<evidence type="ECO:0000256" key="6">
    <source>
        <dbReference type="ARBA" id="ARBA00022729"/>
    </source>
</evidence>
<evidence type="ECO:0000256" key="8">
    <source>
        <dbReference type="ARBA" id="ARBA00023065"/>
    </source>
</evidence>
<evidence type="ECO:0000313" key="21">
    <source>
        <dbReference type="Proteomes" id="UP000607653"/>
    </source>
</evidence>
<reference evidence="20 21" key="1">
    <citation type="journal article" date="2020" name="Mol. Biol. Evol.">
        <title>Distinct Expression and Methylation Patterns for Genes with Different Fates following a Single Whole-Genome Duplication in Flowering Plants.</title>
        <authorList>
            <person name="Shi T."/>
            <person name="Rahmani R.S."/>
            <person name="Gugger P.F."/>
            <person name="Wang M."/>
            <person name="Li H."/>
            <person name="Zhang Y."/>
            <person name="Li Z."/>
            <person name="Wang Q."/>
            <person name="Van de Peer Y."/>
            <person name="Marchal K."/>
            <person name="Chen J."/>
        </authorList>
    </citation>
    <scope>NUCLEOTIDE SEQUENCE [LARGE SCALE GENOMIC DNA]</scope>
    <source>
        <tissue evidence="20">Leaf</tissue>
    </source>
</reference>
<dbReference type="SMART" id="SM00079">
    <property type="entry name" value="PBPe"/>
    <property type="match status" value="1"/>
</dbReference>
<keyword evidence="4 15" id="KW-0813">Transport</keyword>
<evidence type="ECO:0000256" key="7">
    <source>
        <dbReference type="ARBA" id="ARBA00022989"/>
    </source>
</evidence>
<evidence type="ECO:0000256" key="4">
    <source>
        <dbReference type="ARBA" id="ARBA00022448"/>
    </source>
</evidence>
<evidence type="ECO:0000256" key="15">
    <source>
        <dbReference type="PIRNR" id="PIRNR037090"/>
    </source>
</evidence>
<dbReference type="FunFam" id="3.40.190.10:FF:000195">
    <property type="entry name" value="Glutamate receptor 2.7"/>
    <property type="match status" value="1"/>
</dbReference>
<comment type="function">
    <text evidence="14">Glutamate-gated receptor that probably acts as a non-selective cation channel. May be involved in light-signal transduction and calcium homeostasis via the regulation of calcium influx into cells.</text>
</comment>
<keyword evidence="9 15" id="KW-0472">Membrane</keyword>
<keyword evidence="5 17" id="KW-0812">Transmembrane</keyword>
<dbReference type="InterPro" id="IPR001320">
    <property type="entry name" value="Iontro_rcpt_C"/>
</dbReference>
<keyword evidence="6 18" id="KW-0732">Signal</keyword>
<dbReference type="InterPro" id="IPR001828">
    <property type="entry name" value="ANF_lig-bd_rcpt"/>
</dbReference>
<evidence type="ECO:0000256" key="2">
    <source>
        <dbReference type="ARBA" id="ARBA00008685"/>
    </source>
</evidence>
<comment type="function">
    <text evidence="15">Glutamate-gated receptor that probably acts as non-selective cation channel.</text>
</comment>
<evidence type="ECO:0000256" key="11">
    <source>
        <dbReference type="ARBA" id="ARBA00023180"/>
    </source>
</evidence>
<dbReference type="InterPro" id="IPR017103">
    <property type="entry name" value="Iontropic_Glu_rcpt_pln"/>
</dbReference>